<comment type="similarity">
    <text evidence="2">Belongs to the 5'-nucleotidase family.</text>
</comment>
<evidence type="ECO:0000256" key="1">
    <source>
        <dbReference type="ARBA" id="ARBA00022729"/>
    </source>
</evidence>
<dbReference type="Proteomes" id="UP000186156">
    <property type="component" value="Unassembled WGS sequence"/>
</dbReference>
<reference evidence="6" key="1">
    <citation type="submission" date="2017-01" db="EMBL/GenBank/DDBJ databases">
        <authorList>
            <person name="Varghese N."/>
            <person name="Submissions S."/>
        </authorList>
    </citation>
    <scope>NUCLEOTIDE SEQUENCE [LARGE SCALE GENOMIC DNA]</scope>
    <source>
        <strain evidence="6">DSM 16176</strain>
    </source>
</reference>
<dbReference type="STRING" id="252246.SAMN05421799_11032"/>
<evidence type="ECO:0000313" key="6">
    <source>
        <dbReference type="Proteomes" id="UP000186156"/>
    </source>
</evidence>
<dbReference type="InterPro" id="IPR004843">
    <property type="entry name" value="Calcineurin-like_PHP"/>
</dbReference>
<evidence type="ECO:0000259" key="3">
    <source>
        <dbReference type="Pfam" id="PF00149"/>
    </source>
</evidence>
<sequence length="483" mass="54609">MRIHLLHMNDLHSRLENHMRIGAKLRALRAEIERKGEAWLTFDLGDVLDRVRPETEATTGLLNADLMRTLGVDGWVFGNNEGLTIPVERWEELVRRSGAVAFGTNLRRSDGRPFPFFTDTHVYRTGGMRIGVFGLTPNYDLPYRMLGVTALDPLESARRAVRDLVAQRVDAIVCLSHMGLRFDRMLAQELPQITCILGGHTHETMYEAEYIGQTAVFQPGKHGFSFGHTVLERSQGRVLARSERVPVEPWDALDARMMETYARQRADVERELKRPVASLAERLQLGYEDECTFANLLTDILFDAFDGQLALMMAGALNASLLPGRITAEHVLGACPTPTRPIVVTMRGADILEAIDLALKPEIYDRQGIGFGFRGGRIGVLALSGGIAEIERRTGARRVRRVLLGGEPIQPERDYRVVTCEYLWLSPLFPPFRRARDITYQRPLVRDLLMKHLGDPGRVERARLPRYEVVDPVERRTEGAWPR</sequence>
<evidence type="ECO:0000256" key="2">
    <source>
        <dbReference type="RuleBase" id="RU362119"/>
    </source>
</evidence>
<dbReference type="AlphaFoldDB" id="A0A1N7NX03"/>
<keyword evidence="2" id="KW-0547">Nucleotide-binding</keyword>
<dbReference type="GO" id="GO:0000166">
    <property type="term" value="F:nucleotide binding"/>
    <property type="evidence" value="ECO:0007669"/>
    <property type="project" value="UniProtKB-KW"/>
</dbReference>
<dbReference type="SUPFAM" id="SSF56300">
    <property type="entry name" value="Metallo-dependent phosphatases"/>
    <property type="match status" value="1"/>
</dbReference>
<organism evidence="5 6">
    <name type="scientific">Alicyclobacillus vulcanalis</name>
    <dbReference type="NCBI Taxonomy" id="252246"/>
    <lineage>
        <taxon>Bacteria</taxon>
        <taxon>Bacillati</taxon>
        <taxon>Bacillota</taxon>
        <taxon>Bacilli</taxon>
        <taxon>Bacillales</taxon>
        <taxon>Alicyclobacillaceae</taxon>
        <taxon>Alicyclobacillus</taxon>
    </lineage>
</organism>
<dbReference type="OrthoDB" id="9793179at2"/>
<dbReference type="InterPro" id="IPR036907">
    <property type="entry name" value="5'-Nucleotdase_C_sf"/>
</dbReference>
<dbReference type="GO" id="GO:0008253">
    <property type="term" value="F:5'-nucleotidase activity"/>
    <property type="evidence" value="ECO:0007669"/>
    <property type="project" value="TreeGrafter"/>
</dbReference>
<dbReference type="InterPro" id="IPR006179">
    <property type="entry name" value="5_nucleotidase/apyrase"/>
</dbReference>
<dbReference type="PRINTS" id="PR01607">
    <property type="entry name" value="APYRASEFAMLY"/>
</dbReference>
<dbReference type="EMBL" id="FTOO01000010">
    <property type="protein sequence ID" value="SIT02818.1"/>
    <property type="molecule type" value="Genomic_DNA"/>
</dbReference>
<dbReference type="GO" id="GO:0009166">
    <property type="term" value="P:nucleotide catabolic process"/>
    <property type="evidence" value="ECO:0007669"/>
    <property type="project" value="InterPro"/>
</dbReference>
<accession>A0A1N7NX03</accession>
<keyword evidence="2" id="KW-0378">Hydrolase</keyword>
<dbReference type="PANTHER" id="PTHR11575">
    <property type="entry name" value="5'-NUCLEOTIDASE-RELATED"/>
    <property type="match status" value="1"/>
</dbReference>
<dbReference type="Pfam" id="PF00149">
    <property type="entry name" value="Metallophos"/>
    <property type="match status" value="1"/>
</dbReference>
<feature type="domain" description="5'-Nucleotidase C-terminal" evidence="4">
    <location>
        <begin position="287"/>
        <end position="423"/>
    </location>
</feature>
<keyword evidence="6" id="KW-1185">Reference proteome</keyword>
<evidence type="ECO:0000259" key="4">
    <source>
        <dbReference type="Pfam" id="PF02872"/>
    </source>
</evidence>
<keyword evidence="1" id="KW-0732">Signal</keyword>
<dbReference type="GO" id="GO:0030288">
    <property type="term" value="C:outer membrane-bounded periplasmic space"/>
    <property type="evidence" value="ECO:0007669"/>
    <property type="project" value="TreeGrafter"/>
</dbReference>
<dbReference type="InterPro" id="IPR008334">
    <property type="entry name" value="5'-Nucleotdase_C"/>
</dbReference>
<feature type="domain" description="Calcineurin-like phosphoesterase" evidence="3">
    <location>
        <begin position="4"/>
        <end position="203"/>
    </location>
</feature>
<dbReference type="PANTHER" id="PTHR11575:SF23">
    <property type="entry name" value="5-NUCLEOTIDASE FAMILY PROTEIN"/>
    <property type="match status" value="1"/>
</dbReference>
<dbReference type="Gene3D" id="3.90.780.10">
    <property type="entry name" value="5'-Nucleotidase, C-terminal domain"/>
    <property type="match status" value="1"/>
</dbReference>
<proteinExistence type="inferred from homology"/>
<dbReference type="InterPro" id="IPR029052">
    <property type="entry name" value="Metallo-depent_PP-like"/>
</dbReference>
<protein>
    <submittedName>
        <fullName evidence="5">2',3'-cyclic-nucleotide 2'-phosphodiesterase/5'-or 3'-nucleotidase, 5'-nucleotidase family</fullName>
    </submittedName>
</protein>
<dbReference type="GO" id="GO:0008768">
    <property type="term" value="F:UDP-sugar diphosphatase activity"/>
    <property type="evidence" value="ECO:0007669"/>
    <property type="project" value="TreeGrafter"/>
</dbReference>
<evidence type="ECO:0000313" key="5">
    <source>
        <dbReference type="EMBL" id="SIT02818.1"/>
    </source>
</evidence>
<dbReference type="Pfam" id="PF02872">
    <property type="entry name" value="5_nucleotid_C"/>
    <property type="match status" value="1"/>
</dbReference>
<name>A0A1N7NX03_9BACL</name>
<dbReference type="Gene3D" id="3.60.21.10">
    <property type="match status" value="1"/>
</dbReference>
<gene>
    <name evidence="5" type="ORF">SAMN05421799_11032</name>
</gene>
<dbReference type="SUPFAM" id="SSF55816">
    <property type="entry name" value="5'-nucleotidase (syn. UDP-sugar hydrolase), C-terminal domain"/>
    <property type="match status" value="1"/>
</dbReference>
<dbReference type="RefSeq" id="WP_076348193.1">
    <property type="nucleotide sequence ID" value="NZ_FTOO01000010.1"/>
</dbReference>